<dbReference type="InterPro" id="IPR003213">
    <property type="entry name" value="Cyt_c_oxidase_su6B"/>
</dbReference>
<dbReference type="SUPFAM" id="SSF47694">
    <property type="entry name" value="Cytochrome c oxidase subunit h"/>
    <property type="match status" value="1"/>
</dbReference>
<comment type="subcellular location">
    <subcellularLocation>
        <location evidence="1">Mitochondrion</location>
    </subcellularLocation>
</comment>
<dbReference type="Pfam" id="PF02297">
    <property type="entry name" value="COX6B"/>
    <property type="match status" value="1"/>
</dbReference>
<dbReference type="EMBL" id="JARGDH010000003">
    <property type="protein sequence ID" value="KAL0272884.1"/>
    <property type="molecule type" value="Genomic_DNA"/>
</dbReference>
<keyword evidence="2" id="KW-0496">Mitochondrion</keyword>
<evidence type="ECO:0000313" key="4">
    <source>
        <dbReference type="EMBL" id="KAL0272883.1"/>
    </source>
</evidence>
<keyword evidence="3" id="KW-1015">Disulfide bond</keyword>
<dbReference type="InterPro" id="IPR036549">
    <property type="entry name" value="CX6/COA6-like_sf"/>
</dbReference>
<dbReference type="EMBL" id="JARGDH010000003">
    <property type="protein sequence ID" value="KAL0272883.1"/>
    <property type="molecule type" value="Genomic_DNA"/>
</dbReference>
<dbReference type="PANTHER" id="PTHR11387">
    <property type="entry name" value="CYTOCHROME C OXIDASE SUBUNIT 6B"/>
    <property type="match status" value="1"/>
</dbReference>
<name>A0AAW2HU74_9NEOP</name>
<dbReference type="GO" id="GO:0045277">
    <property type="term" value="C:respiratory chain complex IV"/>
    <property type="evidence" value="ECO:0007669"/>
    <property type="project" value="InterPro"/>
</dbReference>
<accession>A0AAW2HU74</accession>
<sequence>MCDEEEVEPPPPTMTTTTGEECVCVPKEEVVVKKEEVKLGACRNTCPFDPRFPHQNQTRRCVVNFIDYQRCVRLLGPYQGCRIFKACYEALCPSDWISKWSQQLEDGTFPWCIYPPKPDDMQYPDESVPFDATGY</sequence>
<evidence type="ECO:0000256" key="1">
    <source>
        <dbReference type="ARBA" id="ARBA00004173"/>
    </source>
</evidence>
<dbReference type="AlphaFoldDB" id="A0AAW2HU74"/>
<evidence type="ECO:0000256" key="2">
    <source>
        <dbReference type="ARBA" id="ARBA00023128"/>
    </source>
</evidence>
<evidence type="ECO:0000256" key="3">
    <source>
        <dbReference type="ARBA" id="ARBA00023157"/>
    </source>
</evidence>
<dbReference type="InterPro" id="IPR048280">
    <property type="entry name" value="COX6B-like"/>
</dbReference>
<dbReference type="CDD" id="cd00926">
    <property type="entry name" value="Cyt_c_Oxidase_VIb"/>
    <property type="match status" value="1"/>
</dbReference>
<dbReference type="GO" id="GO:0005739">
    <property type="term" value="C:mitochondrion"/>
    <property type="evidence" value="ECO:0007669"/>
    <property type="project" value="UniProtKB-SubCell"/>
</dbReference>
<reference evidence="4" key="1">
    <citation type="journal article" date="2024" name="Gigascience">
        <title>Chromosome-level genome of the poultry shaft louse Menopon gallinae provides insight into the host-switching and adaptive evolution of parasitic lice.</title>
        <authorList>
            <person name="Xu Y."/>
            <person name="Ma L."/>
            <person name="Liu S."/>
            <person name="Liang Y."/>
            <person name="Liu Q."/>
            <person name="He Z."/>
            <person name="Tian L."/>
            <person name="Duan Y."/>
            <person name="Cai W."/>
            <person name="Li H."/>
            <person name="Song F."/>
        </authorList>
    </citation>
    <scope>NUCLEOTIDE SEQUENCE</scope>
    <source>
        <strain evidence="4">Cailab_2023a</strain>
    </source>
</reference>
<organism evidence="4">
    <name type="scientific">Menopon gallinae</name>
    <name type="common">poultry shaft louse</name>
    <dbReference type="NCBI Taxonomy" id="328185"/>
    <lineage>
        <taxon>Eukaryota</taxon>
        <taxon>Metazoa</taxon>
        <taxon>Ecdysozoa</taxon>
        <taxon>Arthropoda</taxon>
        <taxon>Hexapoda</taxon>
        <taxon>Insecta</taxon>
        <taxon>Pterygota</taxon>
        <taxon>Neoptera</taxon>
        <taxon>Paraneoptera</taxon>
        <taxon>Psocodea</taxon>
        <taxon>Troctomorpha</taxon>
        <taxon>Phthiraptera</taxon>
        <taxon>Amblycera</taxon>
        <taxon>Menoponidae</taxon>
        <taxon>Menopon</taxon>
    </lineage>
</organism>
<gene>
    <name evidence="4" type="ORF">PYX00_005704</name>
</gene>
<dbReference type="Gene3D" id="1.10.10.140">
    <property type="entry name" value="Cytochrome c oxidase, subunit VIb"/>
    <property type="match status" value="1"/>
</dbReference>
<proteinExistence type="predicted"/>
<protein>
    <submittedName>
        <fullName evidence="4">Uncharacterized protein</fullName>
    </submittedName>
</protein>
<comment type="caution">
    <text evidence="4">The sequence shown here is derived from an EMBL/GenBank/DDBJ whole genome shotgun (WGS) entry which is preliminary data.</text>
</comment>